<evidence type="ECO:0000256" key="1">
    <source>
        <dbReference type="SAM" id="SignalP"/>
    </source>
</evidence>
<keyword evidence="3" id="KW-1185">Reference proteome</keyword>
<dbReference type="Proteomes" id="UP000316008">
    <property type="component" value="Unassembled WGS sequence"/>
</dbReference>
<dbReference type="EMBL" id="VLPL01000003">
    <property type="protein sequence ID" value="TSJ45695.1"/>
    <property type="molecule type" value="Genomic_DNA"/>
</dbReference>
<gene>
    <name evidence="2" type="ORF">FO442_08070</name>
</gene>
<dbReference type="RefSeq" id="WP_144332650.1">
    <property type="nucleotide sequence ID" value="NZ_VLPL01000003.1"/>
</dbReference>
<dbReference type="PROSITE" id="PS51257">
    <property type="entry name" value="PROKAR_LIPOPROTEIN"/>
    <property type="match status" value="1"/>
</dbReference>
<proteinExistence type="predicted"/>
<accession>A0A556N0U3</accession>
<evidence type="ECO:0000313" key="2">
    <source>
        <dbReference type="EMBL" id="TSJ45695.1"/>
    </source>
</evidence>
<comment type="caution">
    <text evidence="2">The sequence shown here is derived from an EMBL/GenBank/DDBJ whole genome shotgun (WGS) entry which is preliminary data.</text>
</comment>
<sequence>MKNSKTTLFVLLCSLSLFVSSCKKEDILPEEPAPTPVSTPAGSTTPIPTNADGVMWAIKSTSSVQGFTIDIGTAVGIFMNGTTDLVNVGTVSVNSTNLTMSSNNAYTFSPSQTMPAGLDLSSTNWAVTGGNGHAAFTYDASSLAFPVGSAITSSATVTKASGYTLACSTVSDADSTLFLVGNVSKTISGSANSCTFSSSELSGLSAGTSVVMIVPYKLMQANVNGKNYYFGKERVNQLAVTIE</sequence>
<keyword evidence="1" id="KW-0732">Signal</keyword>
<evidence type="ECO:0000313" key="3">
    <source>
        <dbReference type="Proteomes" id="UP000316008"/>
    </source>
</evidence>
<feature type="signal peptide" evidence="1">
    <location>
        <begin position="1"/>
        <end position="21"/>
    </location>
</feature>
<dbReference type="OrthoDB" id="1466828at2"/>
<name>A0A556N0U3_9FLAO</name>
<dbReference type="AlphaFoldDB" id="A0A556N0U3"/>
<protein>
    <submittedName>
        <fullName evidence="2">Uncharacterized protein</fullName>
    </submittedName>
</protein>
<reference evidence="2 3" key="1">
    <citation type="submission" date="2019-07" db="EMBL/GenBank/DDBJ databases">
        <authorList>
            <person name="Huq M.A."/>
        </authorList>
    </citation>
    <scope>NUCLEOTIDE SEQUENCE [LARGE SCALE GENOMIC DNA]</scope>
    <source>
        <strain evidence="2 3">MAH-3</strain>
    </source>
</reference>
<organism evidence="2 3">
    <name type="scientific">Fluviicola chungangensis</name>
    <dbReference type="NCBI Taxonomy" id="2597671"/>
    <lineage>
        <taxon>Bacteria</taxon>
        <taxon>Pseudomonadati</taxon>
        <taxon>Bacteroidota</taxon>
        <taxon>Flavobacteriia</taxon>
        <taxon>Flavobacteriales</taxon>
        <taxon>Crocinitomicaceae</taxon>
        <taxon>Fluviicola</taxon>
    </lineage>
</organism>
<feature type="chain" id="PRO_5022173295" evidence="1">
    <location>
        <begin position="22"/>
        <end position="243"/>
    </location>
</feature>